<dbReference type="PANTHER" id="PTHR13779:SF7">
    <property type="entry name" value="ATPASE WRNIP1"/>
    <property type="match status" value="1"/>
</dbReference>
<dbReference type="Pfam" id="PF16193">
    <property type="entry name" value="AAA_assoc_2"/>
    <property type="match status" value="1"/>
</dbReference>
<evidence type="ECO:0000256" key="4">
    <source>
        <dbReference type="ARBA" id="ARBA00022705"/>
    </source>
</evidence>
<dbReference type="SUPFAM" id="SSF48019">
    <property type="entry name" value="post-AAA+ oligomerization domain-like"/>
    <property type="match status" value="1"/>
</dbReference>
<dbReference type="GO" id="GO:0016887">
    <property type="term" value="F:ATP hydrolysis activity"/>
    <property type="evidence" value="ECO:0007669"/>
    <property type="project" value="InterPro"/>
</dbReference>
<dbReference type="AlphaFoldDB" id="A0A2U1FCP0"/>
<keyword evidence="4" id="KW-0235">DNA replication</keyword>
<dbReference type="InterPro" id="IPR021886">
    <property type="entry name" value="MgsA_C"/>
</dbReference>
<dbReference type="InterPro" id="IPR008921">
    <property type="entry name" value="DNA_pol3_clamp-load_cplx_C"/>
</dbReference>
<comment type="function">
    <text evidence="1">DNA-dependent ATPase that plays important roles in cellular responses to stalled DNA replication processes.</text>
</comment>
<dbReference type="Pfam" id="PF12002">
    <property type="entry name" value="MgsA_C"/>
    <property type="match status" value="1"/>
</dbReference>
<evidence type="ECO:0000256" key="6">
    <source>
        <dbReference type="ARBA" id="ARBA00022840"/>
    </source>
</evidence>
<accession>A0A2U1FCP0</accession>
<dbReference type="EMBL" id="QEKY01000008">
    <property type="protein sequence ID" value="PVZ09899.1"/>
    <property type="molecule type" value="Genomic_DNA"/>
</dbReference>
<dbReference type="FunFam" id="3.40.50.300:FF:000137">
    <property type="entry name" value="Replication-associated recombination protein A"/>
    <property type="match status" value="1"/>
</dbReference>
<organism evidence="8 9">
    <name type="scientific">Porphyromonas loveana</name>
    <dbReference type="NCBI Taxonomy" id="1884669"/>
    <lineage>
        <taxon>Bacteria</taxon>
        <taxon>Pseudomonadati</taxon>
        <taxon>Bacteroidota</taxon>
        <taxon>Bacteroidia</taxon>
        <taxon>Bacteroidales</taxon>
        <taxon>Porphyromonadaceae</taxon>
        <taxon>Porphyromonas</taxon>
    </lineage>
</organism>
<evidence type="ECO:0000256" key="2">
    <source>
        <dbReference type="ARBA" id="ARBA00008959"/>
    </source>
</evidence>
<evidence type="ECO:0000256" key="5">
    <source>
        <dbReference type="ARBA" id="ARBA00022741"/>
    </source>
</evidence>
<evidence type="ECO:0000313" key="8">
    <source>
        <dbReference type="EMBL" id="PVZ09899.1"/>
    </source>
</evidence>
<dbReference type="GO" id="GO:0000731">
    <property type="term" value="P:DNA synthesis involved in DNA repair"/>
    <property type="evidence" value="ECO:0007669"/>
    <property type="project" value="TreeGrafter"/>
</dbReference>
<dbReference type="InterPro" id="IPR051314">
    <property type="entry name" value="AAA_ATPase_RarA/MGS1/WRNIP1"/>
</dbReference>
<dbReference type="GO" id="GO:0003677">
    <property type="term" value="F:DNA binding"/>
    <property type="evidence" value="ECO:0007669"/>
    <property type="project" value="InterPro"/>
</dbReference>
<dbReference type="PANTHER" id="PTHR13779">
    <property type="entry name" value="WERNER HELICASE-INTERACTING PROTEIN 1 FAMILY MEMBER"/>
    <property type="match status" value="1"/>
</dbReference>
<dbReference type="FunFam" id="1.10.3710.10:FF:000004">
    <property type="entry name" value="Putative ATPase, AAA family"/>
    <property type="match status" value="1"/>
</dbReference>
<evidence type="ECO:0000259" key="7">
    <source>
        <dbReference type="SMART" id="SM00382"/>
    </source>
</evidence>
<dbReference type="GO" id="GO:0005524">
    <property type="term" value="F:ATP binding"/>
    <property type="evidence" value="ECO:0007669"/>
    <property type="project" value="UniProtKB-KW"/>
</dbReference>
<keyword evidence="5" id="KW-0547">Nucleotide-binding</keyword>
<name>A0A2U1FCP0_9PORP</name>
<comment type="caution">
    <text evidence="8">The sequence shown here is derived from an EMBL/GenBank/DDBJ whole genome shotgun (WGS) entry which is preliminary data.</text>
</comment>
<dbReference type="Gene3D" id="1.10.3710.10">
    <property type="entry name" value="DNA polymerase III clamp loader subunits, C-terminal domain"/>
    <property type="match status" value="1"/>
</dbReference>
<dbReference type="SMART" id="SM00382">
    <property type="entry name" value="AAA"/>
    <property type="match status" value="1"/>
</dbReference>
<proteinExistence type="inferred from homology"/>
<dbReference type="GO" id="GO:0017116">
    <property type="term" value="F:single-stranded DNA helicase activity"/>
    <property type="evidence" value="ECO:0007669"/>
    <property type="project" value="TreeGrafter"/>
</dbReference>
<keyword evidence="9" id="KW-1185">Reference proteome</keyword>
<dbReference type="CDD" id="cd18139">
    <property type="entry name" value="HLD_clamp_RarA"/>
    <property type="match status" value="1"/>
</dbReference>
<evidence type="ECO:0000256" key="3">
    <source>
        <dbReference type="ARBA" id="ARBA00020776"/>
    </source>
</evidence>
<dbReference type="GO" id="GO:0006261">
    <property type="term" value="P:DNA-templated DNA replication"/>
    <property type="evidence" value="ECO:0007669"/>
    <property type="project" value="TreeGrafter"/>
</dbReference>
<protein>
    <recommendedName>
        <fullName evidence="3">Replication-associated recombination protein A</fullName>
    </recommendedName>
</protein>
<evidence type="ECO:0000313" key="9">
    <source>
        <dbReference type="Proteomes" id="UP000245462"/>
    </source>
</evidence>
<dbReference type="CDD" id="cd00009">
    <property type="entry name" value="AAA"/>
    <property type="match status" value="1"/>
</dbReference>
<dbReference type="InterPro" id="IPR003959">
    <property type="entry name" value="ATPase_AAA_core"/>
</dbReference>
<dbReference type="GO" id="GO:0008047">
    <property type="term" value="F:enzyme activator activity"/>
    <property type="evidence" value="ECO:0007669"/>
    <property type="project" value="TreeGrafter"/>
</dbReference>
<dbReference type="Gene3D" id="1.20.272.10">
    <property type="match status" value="1"/>
</dbReference>
<comment type="similarity">
    <text evidence="2">Belongs to the AAA ATPase family. RarA/MGS1/WRNIP1 subfamily.</text>
</comment>
<gene>
    <name evidence="8" type="ORF">C7382_10888</name>
</gene>
<dbReference type="InterPro" id="IPR032423">
    <property type="entry name" value="AAA_assoc_2"/>
</dbReference>
<feature type="domain" description="AAA+ ATPase" evidence="7">
    <location>
        <begin position="44"/>
        <end position="164"/>
    </location>
</feature>
<dbReference type="FunFam" id="1.20.272.10:FF:000001">
    <property type="entry name" value="Putative AAA family ATPase"/>
    <property type="match status" value="1"/>
</dbReference>
<evidence type="ECO:0000256" key="1">
    <source>
        <dbReference type="ARBA" id="ARBA00002393"/>
    </source>
</evidence>
<keyword evidence="6" id="KW-0067">ATP-binding</keyword>
<dbReference type="SUPFAM" id="SSF52540">
    <property type="entry name" value="P-loop containing nucleoside triphosphate hydrolases"/>
    <property type="match status" value="1"/>
</dbReference>
<reference evidence="8 9" key="1">
    <citation type="submission" date="2018-04" db="EMBL/GenBank/DDBJ databases">
        <title>Genomic Encyclopedia of Type Strains, Phase IV (KMG-IV): sequencing the most valuable type-strain genomes for metagenomic binning, comparative biology and taxonomic classification.</title>
        <authorList>
            <person name="Goeker M."/>
        </authorList>
    </citation>
    <scope>NUCLEOTIDE SEQUENCE [LARGE SCALE GENOMIC DNA]</scope>
    <source>
        <strain evidence="8 9">DSM 28520</strain>
    </source>
</reference>
<dbReference type="Pfam" id="PF00004">
    <property type="entry name" value="AAA"/>
    <property type="match status" value="1"/>
</dbReference>
<dbReference type="InterPro" id="IPR003593">
    <property type="entry name" value="AAA+_ATPase"/>
</dbReference>
<dbReference type="InterPro" id="IPR027417">
    <property type="entry name" value="P-loop_NTPase"/>
</dbReference>
<dbReference type="Proteomes" id="UP000245462">
    <property type="component" value="Unassembled WGS sequence"/>
</dbReference>
<sequence>MYLSIMKQIPLAERMRPKTLADYAGQHHLVGPQAALGQMIRKGEIPSMILWGPPGVGKTTLAEIVAHEVDAPFYTLSAVSSGVKEVREVIADIEAKRGSLFDKGGRAILFIDEIHRFSKSQQDSLLAAVERGIVTLIGATTENPSFEVIRPLLSRCQVYVLKPQSDEDLMLLARRAIAQDTALAAKHTRIDESEALLHYAGGDARKLYNILDLLLTSEVEDELVITNEKVRQRLQENPAAFDKGGELHYDIASAFIKSIRGSDPDAAIYWLARLIDGGEEPSFIARRLIISAAEDIGLANPNAMLIAIACAQALDRIGWPEGRIPLAEATIYLATSEKSNSAYLAIDSALEYVRKTGNQPVPLHLRNAPTKLMADLDYGRNYRYAHDYAGHFVAQQYLPDKAVGSTFWQPQTHTAHEAKLGERMQQLWHRDTTETDTTP</sequence>
<dbReference type="Gene3D" id="3.40.50.300">
    <property type="entry name" value="P-loop containing nucleotide triphosphate hydrolases"/>
    <property type="match status" value="1"/>
</dbReference>